<evidence type="ECO:0000256" key="5">
    <source>
        <dbReference type="PROSITE-ProRule" id="PRU00335"/>
    </source>
</evidence>
<protein>
    <submittedName>
        <fullName evidence="7">Transcriptional regulator</fullName>
    </submittedName>
</protein>
<evidence type="ECO:0000256" key="1">
    <source>
        <dbReference type="ARBA" id="ARBA00022491"/>
    </source>
</evidence>
<dbReference type="PROSITE" id="PS01081">
    <property type="entry name" value="HTH_TETR_1"/>
    <property type="match status" value="1"/>
</dbReference>
<dbReference type="RefSeq" id="WP_004687968.1">
    <property type="nucleotide sequence ID" value="NZ_EQ999546.1"/>
</dbReference>
<accession>A0A0E1X085</accession>
<dbReference type="SMR" id="A0A0E1X085"/>
<feature type="domain" description="HTH tetR-type" evidence="6">
    <location>
        <begin position="9"/>
        <end position="69"/>
    </location>
</feature>
<sequence length="209" mass="23478">MRRTKAEAAETREAILLAAEQVFLERGVNQSTLTEIACYAGVTRGAIYFHFEDKLDIFQSIIGRARFPQEEIMLQAARFDHPNPLHILEQSIVAALELFATDERQQVVFTIINQRCEYVGEMAPVIDRLKEMRSDVLALFIGLLKVAERRGELASEWSAETAAQILLAMVGGFLNEWLHGEKGFDLIIHGSRVISTVIQSLRAPANIPQ</sequence>
<dbReference type="InterPro" id="IPR036271">
    <property type="entry name" value="Tet_transcr_reg_TetR-rel_C_sf"/>
</dbReference>
<dbReference type="InterPro" id="IPR023772">
    <property type="entry name" value="DNA-bd_HTH_TetR-type_CS"/>
</dbReference>
<keyword evidence="3 5" id="KW-0238">DNA-binding</keyword>
<reference evidence="7" key="1">
    <citation type="submission" date="2009-01" db="EMBL/GenBank/DDBJ databases">
        <title>The Genome Sequence of Brucella pinnipedialis M292/94/1.</title>
        <authorList>
            <consortium name="The Broad Institute Genome Sequencing Platform"/>
            <person name="Ward D."/>
            <person name="Young S.K."/>
            <person name="Kodira C.D."/>
            <person name="Zeng Q."/>
            <person name="Koehrsen M."/>
            <person name="Alvarado L."/>
            <person name="Berlin A."/>
            <person name="Borenstein D."/>
            <person name="Chen Z."/>
            <person name="Engels R."/>
            <person name="Freedman E."/>
            <person name="Gellesch M."/>
            <person name="Goldberg J."/>
            <person name="Griggs A."/>
            <person name="Gujja S."/>
            <person name="Heiman D."/>
            <person name="Hepburn T."/>
            <person name="Howarth C."/>
            <person name="Jen D."/>
            <person name="Larson L."/>
            <person name="Lewis B."/>
            <person name="Mehta T."/>
            <person name="Park D."/>
            <person name="Pearson M."/>
            <person name="Roberts A."/>
            <person name="Saif S."/>
            <person name="Shea T."/>
            <person name="Shenoy N."/>
            <person name="Sisk P."/>
            <person name="Stolte C."/>
            <person name="Sykes S."/>
            <person name="Walk T."/>
            <person name="White J."/>
            <person name="Yandava C."/>
            <person name="Whatmore A.M."/>
            <person name="Perrett L.L."/>
            <person name="O'Callaghan D."/>
            <person name="Nusbaum C."/>
            <person name="Galagan J."/>
            <person name="Birren B."/>
        </authorList>
    </citation>
    <scope>NUCLEOTIDE SEQUENCE [LARGE SCALE GENOMIC DNA]</scope>
    <source>
        <strain evidence="7">M292/94/1</strain>
    </source>
</reference>
<dbReference type="HOGENOM" id="CLU_069356_12_3_5"/>
<dbReference type="PRINTS" id="PR00455">
    <property type="entry name" value="HTHTETR"/>
</dbReference>
<evidence type="ECO:0000256" key="2">
    <source>
        <dbReference type="ARBA" id="ARBA00023015"/>
    </source>
</evidence>
<dbReference type="PANTHER" id="PTHR30055">
    <property type="entry name" value="HTH-TYPE TRANSCRIPTIONAL REGULATOR RUTR"/>
    <property type="match status" value="1"/>
</dbReference>
<proteinExistence type="predicted"/>
<organism evidence="7">
    <name type="scientific">Brucella pinnipedialis M292/94/1</name>
    <dbReference type="NCBI Taxonomy" id="520462"/>
    <lineage>
        <taxon>Bacteria</taxon>
        <taxon>Pseudomonadati</taxon>
        <taxon>Pseudomonadota</taxon>
        <taxon>Alphaproteobacteria</taxon>
        <taxon>Hyphomicrobiales</taxon>
        <taxon>Brucellaceae</taxon>
        <taxon>Brucella/Ochrobactrum group</taxon>
        <taxon>Brucella</taxon>
    </lineage>
</organism>
<dbReference type="EMBL" id="EQ999546">
    <property type="protein sequence ID" value="EEZ30470.1"/>
    <property type="molecule type" value="Genomic_DNA"/>
</dbReference>
<dbReference type="GeneID" id="55590069"/>
<dbReference type="Gene3D" id="1.10.357.10">
    <property type="entry name" value="Tetracycline Repressor, domain 2"/>
    <property type="match status" value="1"/>
</dbReference>
<evidence type="ECO:0000259" key="6">
    <source>
        <dbReference type="PROSITE" id="PS50977"/>
    </source>
</evidence>
<feature type="DNA-binding region" description="H-T-H motif" evidence="5">
    <location>
        <begin position="32"/>
        <end position="51"/>
    </location>
</feature>
<evidence type="ECO:0000256" key="4">
    <source>
        <dbReference type="ARBA" id="ARBA00023163"/>
    </source>
</evidence>
<dbReference type="InterPro" id="IPR009057">
    <property type="entry name" value="Homeodomain-like_sf"/>
</dbReference>
<keyword evidence="2" id="KW-0805">Transcription regulation</keyword>
<dbReference type="InterPro" id="IPR050109">
    <property type="entry name" value="HTH-type_TetR-like_transc_reg"/>
</dbReference>
<evidence type="ECO:0000313" key="7">
    <source>
        <dbReference type="EMBL" id="EEZ30470.1"/>
    </source>
</evidence>
<dbReference type="InterPro" id="IPR013572">
    <property type="entry name" value="Tscrpt_reg_MAATS_C"/>
</dbReference>
<dbReference type="PANTHER" id="PTHR30055:SF240">
    <property type="entry name" value="HTH-TYPE TRANSCRIPTIONAL REGULATOR ACRR"/>
    <property type="match status" value="1"/>
</dbReference>
<keyword evidence="1" id="KW-0678">Repressor</keyword>
<dbReference type="Pfam" id="PF08361">
    <property type="entry name" value="TetR_C_2"/>
    <property type="match status" value="1"/>
</dbReference>
<dbReference type="AlphaFoldDB" id="A0A0E1X085"/>
<name>A0A0E1X085_9HYPH</name>
<evidence type="ECO:0000256" key="3">
    <source>
        <dbReference type="ARBA" id="ARBA00023125"/>
    </source>
</evidence>
<gene>
    <name evidence="7" type="ORF">BALG_00589</name>
</gene>
<dbReference type="SUPFAM" id="SSF48498">
    <property type="entry name" value="Tetracyclin repressor-like, C-terminal domain"/>
    <property type="match status" value="1"/>
</dbReference>
<dbReference type="SUPFAM" id="SSF46689">
    <property type="entry name" value="Homeodomain-like"/>
    <property type="match status" value="1"/>
</dbReference>
<keyword evidence="4" id="KW-0804">Transcription</keyword>
<dbReference type="Pfam" id="PF00440">
    <property type="entry name" value="TetR_N"/>
    <property type="match status" value="1"/>
</dbReference>
<dbReference type="Proteomes" id="UP000004659">
    <property type="component" value="Unassembled WGS sequence"/>
</dbReference>
<dbReference type="PROSITE" id="PS50977">
    <property type="entry name" value="HTH_TETR_2"/>
    <property type="match status" value="1"/>
</dbReference>
<dbReference type="GO" id="GO:0000976">
    <property type="term" value="F:transcription cis-regulatory region binding"/>
    <property type="evidence" value="ECO:0007669"/>
    <property type="project" value="TreeGrafter"/>
</dbReference>
<dbReference type="InterPro" id="IPR001647">
    <property type="entry name" value="HTH_TetR"/>
</dbReference>
<dbReference type="GO" id="GO:0003700">
    <property type="term" value="F:DNA-binding transcription factor activity"/>
    <property type="evidence" value="ECO:0007669"/>
    <property type="project" value="TreeGrafter"/>
</dbReference>